<evidence type="ECO:0000313" key="1">
    <source>
        <dbReference type="EMBL" id="TBL80411.1"/>
    </source>
</evidence>
<proteinExistence type="predicted"/>
<dbReference type="AlphaFoldDB" id="A0A4V2J4M5"/>
<evidence type="ECO:0008006" key="3">
    <source>
        <dbReference type="Google" id="ProtNLM"/>
    </source>
</evidence>
<dbReference type="EMBL" id="SIRE01000005">
    <property type="protein sequence ID" value="TBL80411.1"/>
    <property type="molecule type" value="Genomic_DNA"/>
</dbReference>
<dbReference type="OrthoDB" id="2380710at2"/>
<keyword evidence="2" id="KW-1185">Reference proteome</keyword>
<evidence type="ECO:0000313" key="2">
    <source>
        <dbReference type="Proteomes" id="UP000293142"/>
    </source>
</evidence>
<organism evidence="1 2">
    <name type="scientific">Paenibacillus thalictri</name>
    <dbReference type="NCBI Taxonomy" id="2527873"/>
    <lineage>
        <taxon>Bacteria</taxon>
        <taxon>Bacillati</taxon>
        <taxon>Bacillota</taxon>
        <taxon>Bacilli</taxon>
        <taxon>Bacillales</taxon>
        <taxon>Paenibacillaceae</taxon>
        <taxon>Paenibacillus</taxon>
    </lineage>
</organism>
<protein>
    <recommendedName>
        <fullName evidence="3">FTP domain-containing protein</fullName>
    </recommendedName>
</protein>
<dbReference type="RefSeq" id="WP_131012824.1">
    <property type="nucleotide sequence ID" value="NZ_SIRE01000005.1"/>
</dbReference>
<comment type="caution">
    <text evidence="1">The sequence shown here is derived from an EMBL/GenBank/DDBJ whole genome shotgun (WGS) entry which is preliminary data.</text>
</comment>
<dbReference type="Proteomes" id="UP000293142">
    <property type="component" value="Unassembled WGS sequence"/>
</dbReference>
<reference evidence="1 2" key="1">
    <citation type="submission" date="2019-02" db="EMBL/GenBank/DDBJ databases">
        <title>Paenibacillus sp. nov., isolated from surface-sterilized tissue of Thalictrum simplex L.</title>
        <authorList>
            <person name="Tuo L."/>
        </authorList>
    </citation>
    <scope>NUCLEOTIDE SEQUENCE [LARGE SCALE GENOMIC DNA]</scope>
    <source>
        <strain evidence="1 2">N2SHLJ1</strain>
    </source>
</reference>
<accession>A0A4V2J4M5</accession>
<name>A0A4V2J4M5_9BACL</name>
<gene>
    <name evidence="1" type="ORF">EYB31_08325</name>
</gene>
<sequence>MITHLFMAIAVSFWSLPPVIEEMELPKRSREVLQNIRKESNNTLSVKWNEATGTPEVISGTLTKPSLHSPGWISYDYLHKIKELYGIKRVNEDLKIVHIDKSENMIKVYLQRQLFKKPVYGERMIVEIDPNGSILRIEGVLHPELEKKRLGRPMYPAVTLDEAKKAAFESDDSMRVSKSLYTESCYLPDREGVPLVYVFHYEKNGRPASIKVHALTGRVI</sequence>